<gene>
    <name evidence="5" type="ORF">SDC9_52113</name>
</gene>
<dbReference type="CDD" id="cd02440">
    <property type="entry name" value="AdoMet_MTases"/>
    <property type="match status" value="1"/>
</dbReference>
<keyword evidence="2" id="KW-0949">S-adenosyl-L-methionine</keyword>
<protein>
    <recommendedName>
        <fullName evidence="4">SAM-dependent methyltransferase TRM5/TYW2-type domain-containing protein</fullName>
    </recommendedName>
</protein>
<keyword evidence="1" id="KW-0808">Transferase</keyword>
<dbReference type="Pfam" id="PF02475">
    <property type="entry name" value="TRM5-TYW2_MTfase"/>
    <property type="match status" value="1"/>
</dbReference>
<dbReference type="GO" id="GO:0031591">
    <property type="term" value="P:wybutosine biosynthetic process"/>
    <property type="evidence" value="ECO:0007669"/>
    <property type="project" value="TreeGrafter"/>
</dbReference>
<dbReference type="SUPFAM" id="SSF53335">
    <property type="entry name" value="S-adenosyl-L-methionine-dependent methyltransferases"/>
    <property type="match status" value="1"/>
</dbReference>
<organism evidence="5">
    <name type="scientific">bioreactor metagenome</name>
    <dbReference type="NCBI Taxonomy" id="1076179"/>
    <lineage>
        <taxon>unclassified sequences</taxon>
        <taxon>metagenomes</taxon>
        <taxon>ecological metagenomes</taxon>
    </lineage>
</organism>
<feature type="domain" description="SAM-dependent methyltransferase TRM5/TYW2-type" evidence="4">
    <location>
        <begin position="58"/>
        <end position="289"/>
    </location>
</feature>
<dbReference type="PROSITE" id="PS51684">
    <property type="entry name" value="SAM_MT_TRM5_TYW2"/>
    <property type="match status" value="1"/>
</dbReference>
<proteinExistence type="predicted"/>
<evidence type="ECO:0000256" key="2">
    <source>
        <dbReference type="ARBA" id="ARBA00022691"/>
    </source>
</evidence>
<dbReference type="PANTHER" id="PTHR23245:SF31">
    <property type="entry name" value="TRNA WYBUTOSINE-SYNTHESIZING PROTEIN 3 HOMOLOG"/>
    <property type="match status" value="1"/>
</dbReference>
<comment type="caution">
    <text evidence="5">The sequence shown here is derived from an EMBL/GenBank/DDBJ whole genome shotgun (WGS) entry which is preliminary data.</text>
</comment>
<dbReference type="PANTHER" id="PTHR23245">
    <property type="entry name" value="TRNA METHYLTRANSFERASE"/>
    <property type="match status" value="1"/>
</dbReference>
<dbReference type="GO" id="GO:0030488">
    <property type="term" value="P:tRNA methylation"/>
    <property type="evidence" value="ECO:0007669"/>
    <property type="project" value="TreeGrafter"/>
</dbReference>
<dbReference type="EMBL" id="VSSQ01001168">
    <property type="protein sequence ID" value="MPM05818.1"/>
    <property type="molecule type" value="Genomic_DNA"/>
</dbReference>
<dbReference type="GO" id="GO:0008175">
    <property type="term" value="F:tRNA methyltransferase activity"/>
    <property type="evidence" value="ECO:0007669"/>
    <property type="project" value="TreeGrafter"/>
</dbReference>
<dbReference type="AlphaFoldDB" id="A0A644WQT2"/>
<dbReference type="GO" id="GO:0005737">
    <property type="term" value="C:cytoplasm"/>
    <property type="evidence" value="ECO:0007669"/>
    <property type="project" value="TreeGrafter"/>
</dbReference>
<dbReference type="InterPro" id="IPR030382">
    <property type="entry name" value="MeTrfase_TRM5/TYW2"/>
</dbReference>
<evidence type="ECO:0000256" key="1">
    <source>
        <dbReference type="ARBA" id="ARBA00022679"/>
    </source>
</evidence>
<keyword evidence="3" id="KW-0819">tRNA processing</keyword>
<dbReference type="Gene3D" id="3.40.50.150">
    <property type="entry name" value="Vaccinia Virus protein VP39"/>
    <property type="match status" value="1"/>
</dbReference>
<evidence type="ECO:0000313" key="5">
    <source>
        <dbReference type="EMBL" id="MPM05818.1"/>
    </source>
</evidence>
<reference evidence="5" key="1">
    <citation type="submission" date="2019-08" db="EMBL/GenBank/DDBJ databases">
        <authorList>
            <person name="Kucharzyk K."/>
            <person name="Murdoch R.W."/>
            <person name="Higgins S."/>
            <person name="Loffler F."/>
        </authorList>
    </citation>
    <scope>NUCLEOTIDE SEQUENCE</scope>
</reference>
<sequence>MKIRKISKRSLPNSASEPWVDLTRRVYCEGEYAFVPVKEGYPFDGEIPDRRPYDGPGYQRLGDILLLHGDAPTAEQLAALIAWEHPASVLHAAAHEGVMRTPKIAVLHGQPHEVTFREAGIIYTLDPSQVMFSQGNRGEKLRLRSLVRPGERIADMFAGIGYFTLSAALAGGNVHAAEINPVSFAYLQKNIQANGLAGRVTPELGDCREKLTGVYDRILMGHFEAPEFLKHALDHAEPGTVLHVHGVGDRKNAISESLEGAGYRYIISEHKVKKYAGRLWHSVWDVKLL</sequence>
<dbReference type="InterPro" id="IPR029063">
    <property type="entry name" value="SAM-dependent_MTases_sf"/>
</dbReference>
<evidence type="ECO:0000259" key="4">
    <source>
        <dbReference type="PROSITE" id="PS51684"/>
    </source>
</evidence>
<evidence type="ECO:0000256" key="3">
    <source>
        <dbReference type="ARBA" id="ARBA00022694"/>
    </source>
</evidence>
<accession>A0A644WQT2</accession>
<name>A0A644WQT2_9ZZZZ</name>
<dbReference type="InterPro" id="IPR056743">
    <property type="entry name" value="TRM5-TYW2-like_MTfase"/>
</dbReference>